<accession>A0A3A4F3I6</accession>
<organism evidence="1 2">
    <name type="scientific">Nesterenkonia natronophila</name>
    <dbReference type="NCBI Taxonomy" id="2174932"/>
    <lineage>
        <taxon>Bacteria</taxon>
        <taxon>Bacillati</taxon>
        <taxon>Actinomycetota</taxon>
        <taxon>Actinomycetes</taxon>
        <taxon>Micrococcales</taxon>
        <taxon>Micrococcaceae</taxon>
        <taxon>Nesterenkonia</taxon>
    </lineage>
</organism>
<keyword evidence="2" id="KW-1185">Reference proteome</keyword>
<dbReference type="AlphaFoldDB" id="A0A3A4F3I6"/>
<evidence type="ECO:0000313" key="2">
    <source>
        <dbReference type="Proteomes" id="UP000266615"/>
    </source>
</evidence>
<gene>
    <name evidence="1" type="ORF">D3250_03560</name>
</gene>
<dbReference type="RefSeq" id="WP_119901946.1">
    <property type="nucleotide sequence ID" value="NZ_QYZP01000001.1"/>
</dbReference>
<proteinExistence type="predicted"/>
<sequence length="97" mass="11354">MPEAAEEREDTEGIWDVPDANYEEVVSWYEEQLPVGDDYEDLEFCETQETETSTHWLWWEEAPEGHDGTPWLSVVVFEEDSVDILITYNDEDPSACY</sequence>
<name>A0A3A4F3I6_9MICC</name>
<dbReference type="EMBL" id="QYZP01000001">
    <property type="protein sequence ID" value="RJN32902.1"/>
    <property type="molecule type" value="Genomic_DNA"/>
</dbReference>
<protein>
    <submittedName>
        <fullName evidence="1">Uncharacterized protein</fullName>
    </submittedName>
</protein>
<reference evidence="1 2" key="1">
    <citation type="submission" date="2018-09" db="EMBL/GenBank/DDBJ databases">
        <title>Nesterenkonia natronophila sp. nov., an alkaliphilic actinobacteriume isolated from a soda lake, and emended description of the genus Nesterenkonia.</title>
        <authorList>
            <person name="Menes R.J."/>
            <person name="Iriarte A."/>
        </authorList>
    </citation>
    <scope>NUCLEOTIDE SEQUENCE [LARGE SCALE GENOMIC DNA]</scope>
    <source>
        <strain evidence="1 2">M8</strain>
    </source>
</reference>
<comment type="caution">
    <text evidence="1">The sequence shown here is derived from an EMBL/GenBank/DDBJ whole genome shotgun (WGS) entry which is preliminary data.</text>
</comment>
<dbReference type="Proteomes" id="UP000266615">
    <property type="component" value="Unassembled WGS sequence"/>
</dbReference>
<evidence type="ECO:0000313" key="1">
    <source>
        <dbReference type="EMBL" id="RJN32902.1"/>
    </source>
</evidence>